<gene>
    <name evidence="1" type="ORF">BON30_01400</name>
</gene>
<protein>
    <recommendedName>
        <fullName evidence="3">Lipoprotein</fullName>
    </recommendedName>
</protein>
<dbReference type="PROSITE" id="PS51257">
    <property type="entry name" value="PROKAR_LIPOPROTEIN"/>
    <property type="match status" value="1"/>
</dbReference>
<dbReference type="AlphaFoldDB" id="A0A1L9BI86"/>
<dbReference type="Pfam" id="PF09533">
    <property type="entry name" value="DUF2380"/>
    <property type="match status" value="1"/>
</dbReference>
<sequence>MTSTRWLALPGVLLAACATSTPTLREDDEAPAAVSSWEEARADPSCVVPLCDGERCALWRCRDLVEEDAVSSVVLARGPMPQAMRPPLVGNPSRWWGRSLAAPSYQEPILEIPWHNWKTREQVEKQRKHPLACMLPAEPLEKHHIFPQQQKLAEWFRGKGIDIHAFTVSLPITFHRWLHSEGPEGGQWNEAWRRFQGQNPGATPEEIWQFAFELMFLFKVNAPLVPYCQD</sequence>
<reference evidence="2" key="1">
    <citation type="submission" date="2016-11" db="EMBL/GenBank/DDBJ databases">
        <authorList>
            <person name="Shukria A."/>
            <person name="Stevens D.C."/>
        </authorList>
    </citation>
    <scope>NUCLEOTIDE SEQUENCE [LARGE SCALE GENOMIC DNA]</scope>
    <source>
        <strain evidence="2">Cbfe23</strain>
    </source>
</reference>
<evidence type="ECO:0000313" key="1">
    <source>
        <dbReference type="EMBL" id="OJH41916.1"/>
    </source>
</evidence>
<organism evidence="1 2">
    <name type="scientific">Cystobacter ferrugineus</name>
    <dbReference type="NCBI Taxonomy" id="83449"/>
    <lineage>
        <taxon>Bacteria</taxon>
        <taxon>Pseudomonadati</taxon>
        <taxon>Myxococcota</taxon>
        <taxon>Myxococcia</taxon>
        <taxon>Myxococcales</taxon>
        <taxon>Cystobacterineae</taxon>
        <taxon>Archangiaceae</taxon>
        <taxon>Cystobacter</taxon>
    </lineage>
</organism>
<reference evidence="1 2" key="2">
    <citation type="submission" date="2016-12" db="EMBL/GenBank/DDBJ databases">
        <title>Draft Genome Sequence of Cystobacter ferrugineus Strain Cbfe23.</title>
        <authorList>
            <person name="Akbar S."/>
            <person name="Dowd S.E."/>
            <person name="Stevens D.C."/>
        </authorList>
    </citation>
    <scope>NUCLEOTIDE SEQUENCE [LARGE SCALE GENOMIC DNA]</scope>
    <source>
        <strain evidence="1 2">Cbfe23</strain>
    </source>
</reference>
<dbReference type="NCBIfam" id="TIGR02269">
    <property type="entry name" value="TIGR02269 family lipoprotein"/>
    <property type="match status" value="1"/>
</dbReference>
<evidence type="ECO:0008006" key="3">
    <source>
        <dbReference type="Google" id="ProtNLM"/>
    </source>
</evidence>
<keyword evidence="2" id="KW-1185">Reference proteome</keyword>
<proteinExistence type="predicted"/>
<dbReference type="STRING" id="83449.BON30_01400"/>
<dbReference type="Proteomes" id="UP000182229">
    <property type="component" value="Unassembled WGS sequence"/>
</dbReference>
<dbReference type="EMBL" id="MPIN01000001">
    <property type="protein sequence ID" value="OJH41916.1"/>
    <property type="molecule type" value="Genomic_DNA"/>
</dbReference>
<name>A0A1L9BI86_9BACT</name>
<comment type="caution">
    <text evidence="1">The sequence shown here is derived from an EMBL/GenBank/DDBJ whole genome shotgun (WGS) entry which is preliminary data.</text>
</comment>
<accession>A0A1L9BI86</accession>
<dbReference type="InterPro" id="IPR011755">
    <property type="entry name" value="CHP02269_MYXXA"/>
</dbReference>
<evidence type="ECO:0000313" key="2">
    <source>
        <dbReference type="Proteomes" id="UP000182229"/>
    </source>
</evidence>